<dbReference type="InterPro" id="IPR022742">
    <property type="entry name" value="Hydrolase_4"/>
</dbReference>
<dbReference type="SUPFAM" id="SSF53474">
    <property type="entry name" value="alpha/beta-Hydrolases"/>
    <property type="match status" value="1"/>
</dbReference>
<feature type="chain" id="PRO_5020208315" evidence="1">
    <location>
        <begin position="20"/>
        <end position="315"/>
    </location>
</feature>
<protein>
    <submittedName>
        <fullName evidence="3">Alpha/beta fold hydrolase</fullName>
    </submittedName>
</protein>
<keyword evidence="3" id="KW-0378">Hydrolase</keyword>
<evidence type="ECO:0000313" key="4">
    <source>
        <dbReference type="Proteomes" id="UP000291822"/>
    </source>
</evidence>
<evidence type="ECO:0000259" key="2">
    <source>
        <dbReference type="Pfam" id="PF12146"/>
    </source>
</evidence>
<proteinExistence type="predicted"/>
<evidence type="ECO:0000313" key="3">
    <source>
        <dbReference type="EMBL" id="TCI08522.1"/>
    </source>
</evidence>
<keyword evidence="4" id="KW-1185">Reference proteome</keyword>
<keyword evidence="1" id="KW-0732">Signal</keyword>
<dbReference type="InterPro" id="IPR029058">
    <property type="entry name" value="AB_hydrolase_fold"/>
</dbReference>
<sequence length="315" mass="32992">MKYLLGVLLMTSLAANTHAGTEVTAKGPAGTLHGTLESPPSKDAPVVLIIPGSGPTDRDGNSPLGIKAAPYRLLAEALSAKGIASVRVDKRGLFGSQIEGFDPNKVTIDDYAADVSAWVSAQRERTGQRCIWVLGHSEGALVAVVAAAHDPHICGLVLASGAGRNIADVMIEQLKSNPANAPILPQALGAIADLRAGKHVDTSAFPAPLQPLFRPAVQDFLISMFSYDPSEVLKKSKQPVLVVQGTTDLQTSMEDAKRLAGARAGVTLVPMEGMNHVWKDAPSERAANIGTYGNPDLPLHAGLADAIADFVRHGK</sequence>
<reference evidence="3 4" key="1">
    <citation type="submission" date="2019-02" db="EMBL/GenBank/DDBJ databases">
        <title>Dyella amyloliquefaciens sp. nov., isolated from forest soil.</title>
        <authorList>
            <person name="Gao Z.-H."/>
            <person name="Qiu L.-H."/>
        </authorList>
    </citation>
    <scope>NUCLEOTIDE SEQUENCE [LARGE SCALE GENOMIC DNA]</scope>
    <source>
        <strain evidence="3 4">KACC 12747</strain>
    </source>
</reference>
<name>A0A4R0YJ84_9GAMM</name>
<dbReference type="Proteomes" id="UP000291822">
    <property type="component" value="Unassembled WGS sequence"/>
</dbReference>
<dbReference type="AlphaFoldDB" id="A0A4R0YJ84"/>
<dbReference type="EMBL" id="SJTG01000004">
    <property type="protein sequence ID" value="TCI08522.1"/>
    <property type="molecule type" value="Genomic_DNA"/>
</dbReference>
<evidence type="ECO:0000256" key="1">
    <source>
        <dbReference type="SAM" id="SignalP"/>
    </source>
</evidence>
<accession>A0A4R0YJ84</accession>
<dbReference type="PANTHER" id="PTHR43265:SF1">
    <property type="entry name" value="ESTERASE ESTD"/>
    <property type="match status" value="1"/>
</dbReference>
<comment type="caution">
    <text evidence="3">The sequence shown here is derived from an EMBL/GenBank/DDBJ whole genome shotgun (WGS) entry which is preliminary data.</text>
</comment>
<dbReference type="Pfam" id="PF12146">
    <property type="entry name" value="Hydrolase_4"/>
    <property type="match status" value="1"/>
</dbReference>
<dbReference type="InterPro" id="IPR053145">
    <property type="entry name" value="AB_hydrolase_Est10"/>
</dbReference>
<dbReference type="GO" id="GO:0052689">
    <property type="term" value="F:carboxylic ester hydrolase activity"/>
    <property type="evidence" value="ECO:0007669"/>
    <property type="project" value="TreeGrafter"/>
</dbReference>
<dbReference type="PANTHER" id="PTHR43265">
    <property type="entry name" value="ESTERASE ESTD"/>
    <property type="match status" value="1"/>
</dbReference>
<feature type="signal peptide" evidence="1">
    <location>
        <begin position="1"/>
        <end position="19"/>
    </location>
</feature>
<feature type="domain" description="Serine aminopeptidase S33" evidence="2">
    <location>
        <begin position="70"/>
        <end position="167"/>
    </location>
</feature>
<gene>
    <name evidence="3" type="ORF">EZM97_28320</name>
</gene>
<organism evidence="3 4">
    <name type="scientific">Dyella soli</name>
    <dbReference type="NCBI Taxonomy" id="522319"/>
    <lineage>
        <taxon>Bacteria</taxon>
        <taxon>Pseudomonadati</taxon>
        <taxon>Pseudomonadota</taxon>
        <taxon>Gammaproteobacteria</taxon>
        <taxon>Lysobacterales</taxon>
        <taxon>Rhodanobacteraceae</taxon>
        <taxon>Dyella</taxon>
    </lineage>
</organism>
<dbReference type="Gene3D" id="3.40.50.1820">
    <property type="entry name" value="alpha/beta hydrolase"/>
    <property type="match status" value="1"/>
</dbReference>